<evidence type="ECO:0000313" key="3">
    <source>
        <dbReference type="Proteomes" id="UP000580250"/>
    </source>
</evidence>
<comment type="caution">
    <text evidence="2">The sequence shown here is derived from an EMBL/GenBank/DDBJ whole genome shotgun (WGS) entry which is preliminary data.</text>
</comment>
<keyword evidence="1" id="KW-0472">Membrane</keyword>
<evidence type="ECO:0000313" key="2">
    <source>
        <dbReference type="EMBL" id="CAD2137766.1"/>
    </source>
</evidence>
<dbReference type="EMBL" id="CAJEWN010000020">
    <property type="protein sequence ID" value="CAD2137766.1"/>
    <property type="molecule type" value="Genomic_DNA"/>
</dbReference>
<reference evidence="2 3" key="1">
    <citation type="submission" date="2020-08" db="EMBL/GenBank/DDBJ databases">
        <authorList>
            <person name="Koutsovoulos G."/>
            <person name="Danchin GJ E."/>
        </authorList>
    </citation>
    <scope>NUCLEOTIDE SEQUENCE [LARGE SCALE GENOMIC DNA]</scope>
</reference>
<proteinExistence type="predicted"/>
<feature type="transmembrane region" description="Helical" evidence="1">
    <location>
        <begin position="109"/>
        <end position="130"/>
    </location>
</feature>
<protein>
    <submittedName>
        <fullName evidence="2">Uncharacterized protein</fullName>
    </submittedName>
</protein>
<evidence type="ECO:0000256" key="1">
    <source>
        <dbReference type="SAM" id="Phobius"/>
    </source>
</evidence>
<feature type="transmembrane region" description="Helical" evidence="1">
    <location>
        <begin position="142"/>
        <end position="167"/>
    </location>
</feature>
<accession>A0A6V7TX30</accession>
<gene>
    <name evidence="2" type="ORF">MENT_LOCUS5544</name>
</gene>
<sequence length="210" mass="23102">MTGGSQPNVLSQITVYVPPDLGYPFKIMHMQLDTDESLPLAMLECYLPGARGLFYTAVKDNKTTTVLIDRTNKKLIFPPITEVLGGTYEVYLGKIDTCCKQAMRFLCNFLTIAKGAVIVVLLAVIAQGIYSRGSETKDFLLFTLDLFACAGHAGICLAFVGIIFFGYDNIRAILAKVEDIKLIQTEVGLIQTEVGEIKKNLIPDYPDHLG</sequence>
<dbReference type="AlphaFoldDB" id="A0A6V7TX30"/>
<keyword evidence="1" id="KW-1133">Transmembrane helix</keyword>
<name>A0A6V7TX30_MELEN</name>
<dbReference type="Proteomes" id="UP000580250">
    <property type="component" value="Unassembled WGS sequence"/>
</dbReference>
<organism evidence="2 3">
    <name type="scientific">Meloidogyne enterolobii</name>
    <name type="common">Root-knot nematode worm</name>
    <name type="synonym">Meloidogyne mayaguensis</name>
    <dbReference type="NCBI Taxonomy" id="390850"/>
    <lineage>
        <taxon>Eukaryota</taxon>
        <taxon>Metazoa</taxon>
        <taxon>Ecdysozoa</taxon>
        <taxon>Nematoda</taxon>
        <taxon>Chromadorea</taxon>
        <taxon>Rhabditida</taxon>
        <taxon>Tylenchina</taxon>
        <taxon>Tylenchomorpha</taxon>
        <taxon>Tylenchoidea</taxon>
        <taxon>Meloidogynidae</taxon>
        <taxon>Meloidogyninae</taxon>
        <taxon>Meloidogyne</taxon>
    </lineage>
</organism>
<keyword evidence="1" id="KW-0812">Transmembrane</keyword>